<reference evidence="2 3" key="1">
    <citation type="journal article" date="2017" name="Genome Announc.">
        <title>Genome sequence of the saprophytic ascomycete Epicoccum nigrum ICMP 19927 strain isolated from New Zealand.</title>
        <authorList>
            <person name="Fokin M."/>
            <person name="Fleetwood D."/>
            <person name="Weir B.S."/>
            <person name="Villas-Boas S.G."/>
        </authorList>
    </citation>
    <scope>NUCLEOTIDE SEQUENCE [LARGE SCALE GENOMIC DNA]</scope>
    <source>
        <strain evidence="2 3">ICMP 19927</strain>
    </source>
</reference>
<dbReference type="AlphaFoldDB" id="A0A1Y2MCP6"/>
<organism evidence="2 3">
    <name type="scientific">Epicoccum nigrum</name>
    <name type="common">Soil fungus</name>
    <name type="synonym">Epicoccum purpurascens</name>
    <dbReference type="NCBI Taxonomy" id="105696"/>
    <lineage>
        <taxon>Eukaryota</taxon>
        <taxon>Fungi</taxon>
        <taxon>Dikarya</taxon>
        <taxon>Ascomycota</taxon>
        <taxon>Pezizomycotina</taxon>
        <taxon>Dothideomycetes</taxon>
        <taxon>Pleosporomycetidae</taxon>
        <taxon>Pleosporales</taxon>
        <taxon>Pleosporineae</taxon>
        <taxon>Didymellaceae</taxon>
        <taxon>Epicoccum</taxon>
    </lineage>
</organism>
<evidence type="ECO:0000313" key="2">
    <source>
        <dbReference type="EMBL" id="OSS53018.1"/>
    </source>
</evidence>
<dbReference type="OMA" id="PARICTS"/>
<dbReference type="Proteomes" id="UP000193240">
    <property type="component" value="Unassembled WGS sequence"/>
</dbReference>
<accession>A0A1Y2MCP6</accession>
<evidence type="ECO:0000256" key="1">
    <source>
        <dbReference type="SAM" id="MobiDB-lite"/>
    </source>
</evidence>
<evidence type="ECO:0000313" key="3">
    <source>
        <dbReference type="Proteomes" id="UP000193240"/>
    </source>
</evidence>
<dbReference type="EMBL" id="KZ107839">
    <property type="protein sequence ID" value="OSS53018.1"/>
    <property type="molecule type" value="Genomic_DNA"/>
</dbReference>
<protein>
    <submittedName>
        <fullName evidence="2">Uncharacterized protein</fullName>
    </submittedName>
</protein>
<dbReference type="InParanoid" id="A0A1Y2MCP6"/>
<feature type="region of interest" description="Disordered" evidence="1">
    <location>
        <begin position="80"/>
        <end position="134"/>
    </location>
</feature>
<gene>
    <name evidence="2" type="ORF">B5807_02767</name>
</gene>
<feature type="compositionally biased region" description="Low complexity" evidence="1">
    <location>
        <begin position="81"/>
        <end position="127"/>
    </location>
</feature>
<proteinExistence type="predicted"/>
<keyword evidence="3" id="KW-1185">Reference proteome</keyword>
<sequence length="295" mass="32809">MLHFHTESHNRCDVKLKANLWDKSAYFVPSLLSEGALRVVPHFVRKKSREQAFQRRDARQAGLGVEASGAHAAHTVEIDGSSHATSQTASSASEQTTVALPVPSSSEPVLSPMRSRSPTFSATAPSSPNAPPAEIDLTFADDAASPPHPHSSQIYRNQYSAQLQNTLPPSQRRLPPLHPSLSGHTWELDFNAARQAYLTKLPLKHSRPATKQEEIYANHIAHEELIKGRYGVRAAMACDGCSEREVECRTYHPECYTWQLKGHHPARNYIGWRCARCRIGTTANNNFVSCNVQWE</sequence>
<name>A0A1Y2MCP6_EPING</name>